<evidence type="ECO:0000256" key="1">
    <source>
        <dbReference type="ARBA" id="ARBA00023125"/>
    </source>
</evidence>
<dbReference type="PANTHER" id="PTHR13356">
    <property type="entry name" value="OB FOLD NUCLEIC ACID BINDING PROTEIN-RELATED"/>
    <property type="match status" value="1"/>
</dbReference>
<dbReference type="PANTHER" id="PTHR13356:SF0">
    <property type="entry name" value="SOSS COMPLEX SUBUNIT B HOMOLOG"/>
    <property type="match status" value="1"/>
</dbReference>
<dbReference type="AlphaFoldDB" id="A0A3L6PJG9"/>
<dbReference type="GO" id="GO:0044818">
    <property type="term" value="P:mitotic G2/M transition checkpoint"/>
    <property type="evidence" value="ECO:0007669"/>
    <property type="project" value="TreeGrafter"/>
</dbReference>
<protein>
    <submittedName>
        <fullName evidence="2">Uncharacterized protein</fullName>
    </submittedName>
</protein>
<dbReference type="GO" id="GO:0003677">
    <property type="term" value="F:DNA binding"/>
    <property type="evidence" value="ECO:0007669"/>
    <property type="project" value="UniProtKB-KW"/>
</dbReference>
<dbReference type="Proteomes" id="UP000275267">
    <property type="component" value="Unassembled WGS sequence"/>
</dbReference>
<evidence type="ECO:0000313" key="3">
    <source>
        <dbReference type="Proteomes" id="UP000275267"/>
    </source>
</evidence>
<name>A0A3L6PJG9_PANMI</name>
<organism evidence="2 3">
    <name type="scientific">Panicum miliaceum</name>
    <name type="common">Proso millet</name>
    <name type="synonym">Broomcorn millet</name>
    <dbReference type="NCBI Taxonomy" id="4540"/>
    <lineage>
        <taxon>Eukaryota</taxon>
        <taxon>Viridiplantae</taxon>
        <taxon>Streptophyta</taxon>
        <taxon>Embryophyta</taxon>
        <taxon>Tracheophyta</taxon>
        <taxon>Spermatophyta</taxon>
        <taxon>Magnoliopsida</taxon>
        <taxon>Liliopsida</taxon>
        <taxon>Poales</taxon>
        <taxon>Poaceae</taxon>
        <taxon>PACMAD clade</taxon>
        <taxon>Panicoideae</taxon>
        <taxon>Panicodae</taxon>
        <taxon>Paniceae</taxon>
        <taxon>Panicinae</taxon>
        <taxon>Panicum</taxon>
        <taxon>Panicum sect. Panicum</taxon>
    </lineage>
</organism>
<proteinExistence type="predicted"/>
<dbReference type="GO" id="GO:0070876">
    <property type="term" value="C:SOSS complex"/>
    <property type="evidence" value="ECO:0007669"/>
    <property type="project" value="TreeGrafter"/>
</dbReference>
<dbReference type="EMBL" id="PQIB02000017">
    <property type="protein sequence ID" value="RLM57785.1"/>
    <property type="molecule type" value="Genomic_DNA"/>
</dbReference>
<dbReference type="GO" id="GO:0000724">
    <property type="term" value="P:double-strand break repair via homologous recombination"/>
    <property type="evidence" value="ECO:0007669"/>
    <property type="project" value="TreeGrafter"/>
</dbReference>
<keyword evidence="3" id="KW-1185">Reference proteome</keyword>
<dbReference type="InterPro" id="IPR051231">
    <property type="entry name" value="SOSS-B"/>
</dbReference>
<comment type="caution">
    <text evidence="2">The sequence shown here is derived from an EMBL/GenBank/DDBJ whole genome shotgun (WGS) entry which is preliminary data.</text>
</comment>
<gene>
    <name evidence="2" type="ORF">C2845_PM18G08730</name>
</gene>
<dbReference type="Gene3D" id="2.40.50.140">
    <property type="entry name" value="Nucleic acid-binding proteins"/>
    <property type="match status" value="1"/>
</dbReference>
<dbReference type="GO" id="GO:0010212">
    <property type="term" value="P:response to ionizing radiation"/>
    <property type="evidence" value="ECO:0007669"/>
    <property type="project" value="TreeGrafter"/>
</dbReference>
<reference evidence="3" key="1">
    <citation type="journal article" date="2019" name="Nat. Commun.">
        <title>The genome of broomcorn millet.</title>
        <authorList>
            <person name="Zou C."/>
            <person name="Miki D."/>
            <person name="Li D."/>
            <person name="Tang Q."/>
            <person name="Xiao L."/>
            <person name="Rajput S."/>
            <person name="Deng P."/>
            <person name="Jia W."/>
            <person name="Huang R."/>
            <person name="Zhang M."/>
            <person name="Sun Y."/>
            <person name="Hu J."/>
            <person name="Fu X."/>
            <person name="Schnable P.S."/>
            <person name="Li F."/>
            <person name="Zhang H."/>
            <person name="Feng B."/>
            <person name="Zhu X."/>
            <person name="Liu R."/>
            <person name="Schnable J.C."/>
            <person name="Zhu J.-K."/>
            <person name="Zhang H."/>
        </authorList>
    </citation>
    <scope>NUCLEOTIDE SEQUENCE [LARGE SCALE GENOMIC DNA]</scope>
</reference>
<evidence type="ECO:0000313" key="2">
    <source>
        <dbReference type="EMBL" id="RLM57785.1"/>
    </source>
</evidence>
<dbReference type="SUPFAM" id="SSF50249">
    <property type="entry name" value="Nucleic acid-binding proteins"/>
    <property type="match status" value="1"/>
</dbReference>
<dbReference type="OrthoDB" id="295715at2759"/>
<dbReference type="InterPro" id="IPR012340">
    <property type="entry name" value="NA-bd_OB-fold"/>
</dbReference>
<dbReference type="STRING" id="4540.A0A3L6PJG9"/>
<sequence length="329" mass="36202">MLQADTPGGGTACRTVKLKDLVPAATNTVNTTFIMLDKAAPAARPPRPHIHPHAQVCSGEEVTCLALVADDTAAAHFLLWGGECGVFEPGDIVRLTGGIFSYHRGNALVLRAGRRGRTEKVGEFTMLFVETPNMSEIHWGRDPGDPRRMVQEAVVSPYSQVFKPLCHTGPGGPSWGGPRRATQEQCVRGSEATGNMRKRWLYSFSGSLIIASSVAMLLLNSLDEHGDGKREQLLKGDLMSLLQAPYQAAAAADRIKLLQPLQGKQAKELRRSKAAILMYTAWNIWKARNHQVFDNLMATPAQVEEEIKREIALRKRALGERVEANFFHD</sequence>
<accession>A0A3L6PJG9</accession>
<keyword evidence="1" id="KW-0238">DNA-binding</keyword>